<name>A0A1H6JSN2_MYCRU</name>
<dbReference type="PANTHER" id="PTHR24422">
    <property type="entry name" value="CHEMOTAXIS PROTEIN METHYLTRANSFERASE"/>
    <property type="match status" value="1"/>
</dbReference>
<evidence type="ECO:0000313" key="11">
    <source>
        <dbReference type="Proteomes" id="UP000182915"/>
    </source>
</evidence>
<dbReference type="SUPFAM" id="SSF53335">
    <property type="entry name" value="S-adenosyl-L-methionine-dependent methyltransferases"/>
    <property type="match status" value="1"/>
</dbReference>
<feature type="region of interest" description="Disordered" evidence="7">
    <location>
        <begin position="623"/>
        <end position="642"/>
    </location>
</feature>
<dbReference type="InterPro" id="IPR000780">
    <property type="entry name" value="CheR_MeTrfase"/>
</dbReference>
<dbReference type="SMART" id="SM00138">
    <property type="entry name" value="MeTrc"/>
    <property type="match status" value="1"/>
</dbReference>
<dbReference type="InterPro" id="IPR022641">
    <property type="entry name" value="CheR_N"/>
</dbReference>
<accession>A0A1H6JSN2</accession>
<dbReference type="InterPro" id="IPR050903">
    <property type="entry name" value="Bact_Chemotaxis_MeTrfase"/>
</dbReference>
<dbReference type="GO" id="GO:0008983">
    <property type="term" value="F:protein-glutamate O-methyltransferase activity"/>
    <property type="evidence" value="ECO:0007669"/>
    <property type="project" value="UniProtKB-EC"/>
</dbReference>
<dbReference type="InterPro" id="IPR029063">
    <property type="entry name" value="SAM-dependent_MTases_sf"/>
</dbReference>
<feature type="compositionally biased region" description="Low complexity" evidence="7">
    <location>
        <begin position="628"/>
        <end position="642"/>
    </location>
</feature>
<evidence type="ECO:0000313" key="10">
    <source>
        <dbReference type="EMBL" id="SEH65267.1"/>
    </source>
</evidence>
<dbReference type="PROSITE" id="PS50123">
    <property type="entry name" value="CHER"/>
    <property type="match status" value="1"/>
</dbReference>
<evidence type="ECO:0000256" key="6">
    <source>
        <dbReference type="SAM" id="Coils"/>
    </source>
</evidence>
<dbReference type="CDD" id="cd02440">
    <property type="entry name" value="AdoMet_MTases"/>
    <property type="match status" value="1"/>
</dbReference>
<protein>
    <recommendedName>
        <fullName evidence="2">protein-glutamate O-methyltransferase</fullName>
        <ecNumber evidence="2">2.1.1.80</ecNumber>
    </recommendedName>
</protein>
<evidence type="ECO:0000256" key="4">
    <source>
        <dbReference type="ARBA" id="ARBA00022679"/>
    </source>
</evidence>
<dbReference type="Pfam" id="PF03705">
    <property type="entry name" value="CheR_N"/>
    <property type="match status" value="1"/>
</dbReference>
<dbReference type="InterPro" id="IPR000014">
    <property type="entry name" value="PAS"/>
</dbReference>
<dbReference type="PANTHER" id="PTHR24422:SF10">
    <property type="entry name" value="CHEMOTAXIS PROTEIN METHYLTRANSFERASE 2"/>
    <property type="match status" value="1"/>
</dbReference>
<comment type="catalytic activity">
    <reaction evidence="1">
        <text>L-glutamyl-[protein] + S-adenosyl-L-methionine = [protein]-L-glutamate 5-O-methyl ester + S-adenosyl-L-homocysteine</text>
        <dbReference type="Rhea" id="RHEA:24452"/>
        <dbReference type="Rhea" id="RHEA-COMP:10208"/>
        <dbReference type="Rhea" id="RHEA-COMP:10311"/>
        <dbReference type="ChEBI" id="CHEBI:29973"/>
        <dbReference type="ChEBI" id="CHEBI:57856"/>
        <dbReference type="ChEBI" id="CHEBI:59789"/>
        <dbReference type="ChEBI" id="CHEBI:82795"/>
        <dbReference type="EC" id="2.1.1.80"/>
    </reaction>
</comment>
<feature type="coiled-coil region" evidence="6">
    <location>
        <begin position="422"/>
        <end position="498"/>
    </location>
</feature>
<keyword evidence="5" id="KW-0949">S-adenosyl-L-methionine</keyword>
<dbReference type="Gene3D" id="3.40.50.150">
    <property type="entry name" value="Vaccinia Virus protein VP39"/>
    <property type="match status" value="1"/>
</dbReference>
<dbReference type="GO" id="GO:0032259">
    <property type="term" value="P:methylation"/>
    <property type="evidence" value="ECO:0007669"/>
    <property type="project" value="UniProtKB-KW"/>
</dbReference>
<dbReference type="PROSITE" id="PS50112">
    <property type="entry name" value="PAS"/>
    <property type="match status" value="1"/>
</dbReference>
<dbReference type="Gene3D" id="1.10.155.10">
    <property type="entry name" value="Chemotaxis receptor methyltransferase CheR, N-terminal domain"/>
    <property type="match status" value="1"/>
</dbReference>
<keyword evidence="3" id="KW-0489">Methyltransferase</keyword>
<dbReference type="InterPro" id="IPR035965">
    <property type="entry name" value="PAS-like_dom_sf"/>
</dbReference>
<evidence type="ECO:0000256" key="7">
    <source>
        <dbReference type="SAM" id="MobiDB-lite"/>
    </source>
</evidence>
<feature type="domain" description="PAS" evidence="8">
    <location>
        <begin position="505"/>
        <end position="549"/>
    </location>
</feature>
<dbReference type="Pfam" id="PF13596">
    <property type="entry name" value="PAS_10"/>
    <property type="match status" value="1"/>
</dbReference>
<proteinExistence type="predicted"/>
<reference evidence="11" key="1">
    <citation type="submission" date="2016-10" db="EMBL/GenBank/DDBJ databases">
        <authorList>
            <person name="Varghese N."/>
            <person name="Submissions S."/>
        </authorList>
    </citation>
    <scope>NUCLEOTIDE SEQUENCE [LARGE SCALE GENOMIC DNA]</scope>
    <source>
        <strain evidence="11">DSM 45405</strain>
    </source>
</reference>
<organism evidence="10 11">
    <name type="scientific">Mycolicibacterium rutilum</name>
    <name type="common">Mycobacterium rutilum</name>
    <dbReference type="NCBI Taxonomy" id="370526"/>
    <lineage>
        <taxon>Bacteria</taxon>
        <taxon>Bacillati</taxon>
        <taxon>Actinomycetota</taxon>
        <taxon>Actinomycetes</taxon>
        <taxon>Mycobacteriales</taxon>
        <taxon>Mycobacteriaceae</taxon>
        <taxon>Mycolicibacterium</taxon>
    </lineage>
</organism>
<keyword evidence="11" id="KW-1185">Reference proteome</keyword>
<dbReference type="SMART" id="SM00091">
    <property type="entry name" value="PAS"/>
    <property type="match status" value="2"/>
</dbReference>
<evidence type="ECO:0000256" key="5">
    <source>
        <dbReference type="ARBA" id="ARBA00022691"/>
    </source>
</evidence>
<evidence type="ECO:0000256" key="2">
    <source>
        <dbReference type="ARBA" id="ARBA00012534"/>
    </source>
</evidence>
<dbReference type="AlphaFoldDB" id="A0A1H6JSN2"/>
<dbReference type="Pfam" id="PF01739">
    <property type="entry name" value="CheR"/>
    <property type="match status" value="1"/>
</dbReference>
<dbReference type="SUPFAM" id="SSF55785">
    <property type="entry name" value="PYP-like sensor domain (PAS domain)"/>
    <property type="match status" value="2"/>
</dbReference>
<dbReference type="Gene3D" id="1.10.287.620">
    <property type="entry name" value="Helix Hairpins"/>
    <property type="match status" value="1"/>
</dbReference>
<dbReference type="EC" id="2.1.1.80" evidence="2"/>
<keyword evidence="6" id="KW-0175">Coiled coil</keyword>
<dbReference type="CDD" id="cd00130">
    <property type="entry name" value="PAS"/>
    <property type="match status" value="2"/>
</dbReference>
<dbReference type="Gene3D" id="3.30.450.20">
    <property type="entry name" value="PAS domain"/>
    <property type="match status" value="2"/>
</dbReference>
<dbReference type="Proteomes" id="UP000182915">
    <property type="component" value="Chromosome I"/>
</dbReference>
<dbReference type="Pfam" id="PF13188">
    <property type="entry name" value="PAS_8"/>
    <property type="match status" value="1"/>
</dbReference>
<keyword evidence="4" id="KW-0808">Transferase</keyword>
<gene>
    <name evidence="10" type="ORF">SAMN04489835_2487</name>
</gene>
<dbReference type="EMBL" id="LT629971">
    <property type="protein sequence ID" value="SEH65267.1"/>
    <property type="molecule type" value="Genomic_DNA"/>
</dbReference>
<dbReference type="SUPFAM" id="SSF47757">
    <property type="entry name" value="Chemotaxis receptor methyltransferase CheR, N-terminal domain"/>
    <property type="match status" value="1"/>
</dbReference>
<dbReference type="PRINTS" id="PR00996">
    <property type="entry name" value="CHERMTFRASE"/>
</dbReference>
<dbReference type="STRING" id="370526.SAMN04489835_2487"/>
<dbReference type="InterPro" id="IPR022642">
    <property type="entry name" value="CheR_C"/>
</dbReference>
<dbReference type="NCBIfam" id="TIGR00229">
    <property type="entry name" value="sensory_box"/>
    <property type="match status" value="2"/>
</dbReference>
<evidence type="ECO:0000256" key="1">
    <source>
        <dbReference type="ARBA" id="ARBA00001541"/>
    </source>
</evidence>
<evidence type="ECO:0000259" key="8">
    <source>
        <dbReference type="PROSITE" id="PS50112"/>
    </source>
</evidence>
<evidence type="ECO:0000256" key="3">
    <source>
        <dbReference type="ARBA" id="ARBA00022603"/>
    </source>
</evidence>
<dbReference type="OrthoDB" id="9816309at2"/>
<dbReference type="InterPro" id="IPR036804">
    <property type="entry name" value="CheR_N_sf"/>
</dbReference>
<sequence>MNGQQLNEQPDEAFETLLNFMRDSRGFDFTGYKRTSLMRRVRHRMTHAGFESYEEYLDHLQASADEFNALFNTILINVTSFFRDAPAWDCIRDEVVPAILAERGPNDPIRVWSAGCASGQEAYTTAMLLAEAMGPDAFRQRVKIYATDIDEDALAEARTASYEERAVESVPPELLSIYFEKVNSRYVFRKDLRRAVIFGRNDLVKDAPISRADLVICRNTLMYLNAETQRNVLSRLHFALAPQGTLFLGHAEMLLSHSDRFAPLNLKHRIFRKAAGSHAGVQRYDNGNGTTASERHGDLPGLDPIRELAFRAGPVAQIVVTGDDTVAMINQQAESTFGLSARDIGRLLRDLEVSYRPVELRAYLEQAKVERRSARIPDVQWQRQGSDSAWFEIHVNPLVDSDNGLLGVSIVFFDVTATRALLDKVVQTNSQLEAAYEELQSTNEELETTNEELQSTVEELETTNEELQSTNEELETMNEELQSTNDELHTINDALRERSVELGETRMFLDSLVNSIQYGMVVVDREMRVVLWNRGCVELWGLRSDEAVGSPLTALDIGLPTEQVKPLIGQAFVDPDITTETTVEAVNRRGKTTRIRVTCTGFHTSEGSVTARCYCWRRWPDPGHPSVSSQRAAHSWRSAASR</sequence>
<feature type="domain" description="CheR-type methyltransferase" evidence="9">
    <location>
        <begin position="11"/>
        <end position="272"/>
    </location>
</feature>
<evidence type="ECO:0000259" key="9">
    <source>
        <dbReference type="PROSITE" id="PS50123"/>
    </source>
</evidence>